<keyword evidence="3" id="KW-1003">Cell membrane</keyword>
<dbReference type="EMBL" id="NNRJ01000015">
    <property type="protein sequence ID" value="OYR20266.1"/>
    <property type="molecule type" value="Genomic_DNA"/>
</dbReference>
<comment type="similarity">
    <text evidence="2">Belongs to the UPF0410 family.</text>
</comment>
<feature type="transmembrane region" description="Helical" evidence="7">
    <location>
        <begin position="6"/>
        <end position="21"/>
    </location>
</feature>
<keyword evidence="9" id="KW-1185">Reference proteome</keyword>
<keyword evidence="4 7" id="KW-0812">Transmembrane</keyword>
<sequence length="87" mass="9018">MSIISWIILGLIAGFIGSKIVNKSGQGLFFDIALGIVGAIIGGVISSFLFGRGVTGAFDPISLIIAILGSVLVLWAYHKITGKRSIG</sequence>
<dbReference type="Proteomes" id="UP000215590">
    <property type="component" value="Unassembled WGS sequence"/>
</dbReference>
<evidence type="ECO:0000256" key="7">
    <source>
        <dbReference type="SAM" id="Phobius"/>
    </source>
</evidence>
<dbReference type="OrthoDB" id="9811343at2"/>
<dbReference type="AlphaFoldDB" id="A0A256FZR3"/>
<evidence type="ECO:0000256" key="4">
    <source>
        <dbReference type="ARBA" id="ARBA00022692"/>
    </source>
</evidence>
<feature type="transmembrane region" description="Helical" evidence="7">
    <location>
        <begin position="57"/>
        <end position="77"/>
    </location>
</feature>
<dbReference type="PANTHER" id="PTHR33884:SF3">
    <property type="entry name" value="UPF0410 PROTEIN YMGE"/>
    <property type="match status" value="1"/>
</dbReference>
<evidence type="ECO:0000256" key="6">
    <source>
        <dbReference type="ARBA" id="ARBA00023136"/>
    </source>
</evidence>
<name>A0A256FZR3_9HYPH</name>
<feature type="transmembrane region" description="Helical" evidence="7">
    <location>
        <begin position="28"/>
        <end position="51"/>
    </location>
</feature>
<evidence type="ECO:0000256" key="5">
    <source>
        <dbReference type="ARBA" id="ARBA00022989"/>
    </source>
</evidence>
<dbReference type="Pfam" id="PF04226">
    <property type="entry name" value="Transgly_assoc"/>
    <property type="match status" value="1"/>
</dbReference>
<protein>
    <submittedName>
        <fullName evidence="8">Transglycosylase associated family protein</fullName>
    </submittedName>
</protein>
<reference evidence="8 9" key="1">
    <citation type="submission" date="2017-07" db="EMBL/GenBank/DDBJ databases">
        <title>Phylogenetic study on the rhizospheric bacterium Ochrobactrum sp. A44.</title>
        <authorList>
            <person name="Krzyzanowska D.M."/>
            <person name="Ossowicki A."/>
            <person name="Rajewska M."/>
            <person name="Maciag T."/>
            <person name="Kaczynski Z."/>
            <person name="Czerwicka M."/>
            <person name="Jafra S."/>
        </authorList>
    </citation>
    <scope>NUCLEOTIDE SEQUENCE [LARGE SCALE GENOMIC DNA]</scope>
    <source>
        <strain evidence="8 9">DSM 7216</strain>
    </source>
</reference>
<dbReference type="RefSeq" id="WP_094506452.1">
    <property type="nucleotide sequence ID" value="NZ_JBHEEK010000013.1"/>
</dbReference>
<evidence type="ECO:0000313" key="8">
    <source>
        <dbReference type="EMBL" id="OYR20266.1"/>
    </source>
</evidence>
<keyword evidence="6 7" id="KW-0472">Membrane</keyword>
<evidence type="ECO:0000256" key="1">
    <source>
        <dbReference type="ARBA" id="ARBA00004651"/>
    </source>
</evidence>
<dbReference type="GO" id="GO:0005886">
    <property type="term" value="C:plasma membrane"/>
    <property type="evidence" value="ECO:0007669"/>
    <property type="project" value="UniProtKB-SubCell"/>
</dbReference>
<comment type="subcellular location">
    <subcellularLocation>
        <location evidence="1">Cell membrane</location>
        <topology evidence="1">Multi-pass membrane protein</topology>
    </subcellularLocation>
</comment>
<dbReference type="PANTHER" id="PTHR33884">
    <property type="entry name" value="UPF0410 PROTEIN YMGE"/>
    <property type="match status" value="1"/>
</dbReference>
<keyword evidence="5 7" id="KW-1133">Transmembrane helix</keyword>
<evidence type="ECO:0000256" key="2">
    <source>
        <dbReference type="ARBA" id="ARBA00011006"/>
    </source>
</evidence>
<proteinExistence type="inferred from homology"/>
<evidence type="ECO:0000313" key="9">
    <source>
        <dbReference type="Proteomes" id="UP000215590"/>
    </source>
</evidence>
<accession>A0A256FZR3</accession>
<organism evidence="8 9">
    <name type="scientific">Brucella thiophenivorans</name>
    <dbReference type="NCBI Taxonomy" id="571255"/>
    <lineage>
        <taxon>Bacteria</taxon>
        <taxon>Pseudomonadati</taxon>
        <taxon>Pseudomonadota</taxon>
        <taxon>Alphaproteobacteria</taxon>
        <taxon>Hyphomicrobiales</taxon>
        <taxon>Brucellaceae</taxon>
        <taxon>Brucella/Ochrobactrum group</taxon>
        <taxon>Brucella</taxon>
    </lineage>
</organism>
<evidence type="ECO:0000256" key="3">
    <source>
        <dbReference type="ARBA" id="ARBA00022475"/>
    </source>
</evidence>
<comment type="caution">
    <text evidence="8">The sequence shown here is derived from an EMBL/GenBank/DDBJ whole genome shotgun (WGS) entry which is preliminary data.</text>
</comment>
<gene>
    <name evidence="8" type="ORF">CEV31_1692</name>
</gene>
<dbReference type="InterPro" id="IPR007341">
    <property type="entry name" value="Transgly_assoc"/>
</dbReference>